<comment type="caution">
    <text evidence="1">The sequence shown here is derived from an EMBL/GenBank/DDBJ whole genome shotgun (WGS) entry which is preliminary data.</text>
</comment>
<sequence>MSDTEDSLSLVQALRNFGDAAHQLAAAWERQDRRSNITPASNIQVRTFHGGLNYCHGHPSHGLGPSTALRCYGRP</sequence>
<dbReference type="Proteomes" id="UP001148299">
    <property type="component" value="Unassembled WGS sequence"/>
</dbReference>
<reference evidence="1" key="1">
    <citation type="submission" date="2022-12" db="EMBL/GenBank/DDBJ databases">
        <authorList>
            <person name="Petersen C."/>
        </authorList>
    </citation>
    <scope>NUCLEOTIDE SEQUENCE</scope>
    <source>
        <strain evidence="1">IBT 35675</strain>
    </source>
</reference>
<evidence type="ECO:0000313" key="1">
    <source>
        <dbReference type="EMBL" id="KAJ5357441.1"/>
    </source>
</evidence>
<reference evidence="1" key="2">
    <citation type="journal article" date="2023" name="IMA Fungus">
        <title>Comparative genomic study of the Penicillium genus elucidates a diverse pangenome and 15 lateral gene transfer events.</title>
        <authorList>
            <person name="Petersen C."/>
            <person name="Sorensen T."/>
            <person name="Nielsen M.R."/>
            <person name="Sondergaard T.E."/>
            <person name="Sorensen J.L."/>
            <person name="Fitzpatrick D.A."/>
            <person name="Frisvad J.C."/>
            <person name="Nielsen K.L."/>
        </authorList>
    </citation>
    <scope>NUCLEOTIDE SEQUENCE</scope>
    <source>
        <strain evidence="1">IBT 35675</strain>
    </source>
</reference>
<evidence type="ECO:0000313" key="2">
    <source>
        <dbReference type="Proteomes" id="UP001148299"/>
    </source>
</evidence>
<dbReference type="EMBL" id="JAPZBR010000003">
    <property type="protein sequence ID" value="KAJ5357441.1"/>
    <property type="molecule type" value="Genomic_DNA"/>
</dbReference>
<proteinExistence type="predicted"/>
<accession>A0A9W9RC66</accession>
<name>A0A9W9RC66_PENBR</name>
<organism evidence="1 2">
    <name type="scientific">Penicillium brevicompactum</name>
    <dbReference type="NCBI Taxonomy" id="5074"/>
    <lineage>
        <taxon>Eukaryota</taxon>
        <taxon>Fungi</taxon>
        <taxon>Dikarya</taxon>
        <taxon>Ascomycota</taxon>
        <taxon>Pezizomycotina</taxon>
        <taxon>Eurotiomycetes</taxon>
        <taxon>Eurotiomycetidae</taxon>
        <taxon>Eurotiales</taxon>
        <taxon>Aspergillaceae</taxon>
        <taxon>Penicillium</taxon>
    </lineage>
</organism>
<dbReference type="AlphaFoldDB" id="A0A9W9RC66"/>
<gene>
    <name evidence="1" type="ORF">N7541_004599</name>
</gene>
<keyword evidence="2" id="KW-1185">Reference proteome</keyword>
<protein>
    <submittedName>
        <fullName evidence="1">Uncharacterized protein</fullName>
    </submittedName>
</protein>